<keyword evidence="2" id="KW-1185">Reference proteome</keyword>
<comment type="caution">
    <text evidence="1">The sequence shown here is derived from an EMBL/GenBank/DDBJ whole genome shotgun (WGS) entry which is preliminary data.</text>
</comment>
<evidence type="ECO:0000313" key="2">
    <source>
        <dbReference type="Proteomes" id="UP001194579"/>
    </source>
</evidence>
<accession>A0ABS0S6K8</accession>
<protein>
    <submittedName>
        <fullName evidence="1">Uncharacterized protein</fullName>
    </submittedName>
</protein>
<gene>
    <name evidence="1" type="ORF">F6Q06_24020</name>
</gene>
<organism evidence="1 2">
    <name type="scientific">Pectobacterium parmentieri</name>
    <dbReference type="NCBI Taxonomy" id="1905730"/>
    <lineage>
        <taxon>Bacteria</taxon>
        <taxon>Pseudomonadati</taxon>
        <taxon>Pseudomonadota</taxon>
        <taxon>Gammaproteobacteria</taxon>
        <taxon>Enterobacterales</taxon>
        <taxon>Pectobacteriaceae</taxon>
        <taxon>Pectobacterium</taxon>
    </lineage>
</organism>
<sequence>MDPLGLDYSVWQIHSPGYNDIVQKGLHFYAPGNVELSVRPDHKGGITFKNAIPNQAGNDKVERAIIEAKKKFETDARFRNDIIRKSDDGVKSVLEHAKRESDSLRDLANGRSRELKYISRNVKRFNSRVGCK</sequence>
<evidence type="ECO:0000313" key="1">
    <source>
        <dbReference type="EMBL" id="MBI0557495.1"/>
    </source>
</evidence>
<dbReference type="EMBL" id="WABS01000125">
    <property type="protein sequence ID" value="MBI0557495.1"/>
    <property type="molecule type" value="Genomic_DNA"/>
</dbReference>
<reference evidence="2" key="1">
    <citation type="submission" date="2023-07" db="EMBL/GenBank/DDBJ databases">
        <title>Identification of Pectobacterium versatile causing blackleg of potato from New York State with a whole genome sequencing approach.</title>
        <authorList>
            <person name="Ma X."/>
            <person name="Swingle B."/>
        </authorList>
    </citation>
    <scope>NUCLEOTIDE SEQUENCE [LARGE SCALE GENOMIC DNA]</scope>
    <source>
        <strain evidence="2">NY1588A</strain>
    </source>
</reference>
<name>A0ABS0S6K8_PECPM</name>
<proteinExistence type="predicted"/>
<dbReference type="Proteomes" id="UP001194579">
    <property type="component" value="Unassembled WGS sequence"/>
</dbReference>
<dbReference type="RefSeq" id="WP_147406303.1">
    <property type="nucleotide sequence ID" value="NZ_JBBBPG010000118.1"/>
</dbReference>